<keyword evidence="11" id="KW-1185">Reference proteome</keyword>
<gene>
    <name evidence="10" type="ORF">G314FT_10870</name>
</gene>
<evidence type="ECO:0000256" key="2">
    <source>
        <dbReference type="ARBA" id="ARBA00022516"/>
    </source>
</evidence>
<keyword evidence="2" id="KW-0444">Lipid biosynthesis</keyword>
<dbReference type="InterPro" id="IPR045023">
    <property type="entry name" value="FATA/B"/>
</dbReference>
<evidence type="ECO:0000256" key="6">
    <source>
        <dbReference type="ARBA" id="ARBA00023098"/>
    </source>
</evidence>
<keyword evidence="7" id="KW-0275">Fatty acid biosynthesis</keyword>
<evidence type="ECO:0000313" key="11">
    <source>
        <dbReference type="Proteomes" id="UP001058273"/>
    </source>
</evidence>
<dbReference type="Proteomes" id="UP001058273">
    <property type="component" value="Chromosome"/>
</dbReference>
<evidence type="ECO:0000256" key="7">
    <source>
        <dbReference type="ARBA" id="ARBA00023160"/>
    </source>
</evidence>
<keyword evidence="3" id="KW-0378">Hydrolase</keyword>
<sequence length="243" mass="28271">MINTFTEKYTIPYYDCDAEGLLKVPTLIKMMIRTSGNQSDSLGVNEMLLQSFNINWIITEHDLTIHSLPVSGDDVFITTQAESYNKYFCYRKFWLHDKKNNELAFMESTFALMDNTTRKVHAVPDEVILPFQSEKTKRIKRGEKIPTLQSESINRSFGVSFWDIDDNHHVNNATYPAWMMDSMSYDFLISHVPSRVIIKFNKEIRYGEAVDSYIEEIDDNKTLHQIKSGTDICADGLIKWEIR</sequence>
<evidence type="ECO:0000256" key="4">
    <source>
        <dbReference type="ARBA" id="ARBA00022832"/>
    </source>
</evidence>
<dbReference type="InterPro" id="IPR029069">
    <property type="entry name" value="HotDog_dom_sf"/>
</dbReference>
<proteinExistence type="inferred from homology"/>
<reference evidence="10" key="2">
    <citation type="submission" date="2022-08" db="EMBL/GenBank/DDBJ databases">
        <authorList>
            <person name="Poehlein A."/>
            <person name="Guzman J."/>
            <person name="Daniel R."/>
            <person name="Vilcinskas A."/>
        </authorList>
    </citation>
    <scope>NUCLEOTIDE SEQUENCE</scope>
    <source>
        <strain evidence="10">G314FT</strain>
    </source>
</reference>
<dbReference type="Gene3D" id="3.10.129.10">
    <property type="entry name" value="Hotdog Thioesterase"/>
    <property type="match status" value="1"/>
</dbReference>
<feature type="domain" description="Acyl-ACP thioesterase N-terminal hotdog" evidence="8">
    <location>
        <begin position="3"/>
        <end position="129"/>
    </location>
</feature>
<dbReference type="PANTHER" id="PTHR31727:SF6">
    <property type="entry name" value="OLEOYL-ACYL CARRIER PROTEIN THIOESTERASE 1, CHLOROPLASTIC"/>
    <property type="match status" value="1"/>
</dbReference>
<comment type="similarity">
    <text evidence="1">Belongs to the acyl-ACP thioesterase family.</text>
</comment>
<evidence type="ECO:0000256" key="5">
    <source>
        <dbReference type="ARBA" id="ARBA00022946"/>
    </source>
</evidence>
<dbReference type="InterPro" id="IPR049427">
    <property type="entry name" value="Acyl-ACP_TE_C"/>
</dbReference>
<name>A0ABY5NZ60_9ENTE</name>
<evidence type="ECO:0000313" key="10">
    <source>
        <dbReference type="EMBL" id="UUV98929.1"/>
    </source>
</evidence>
<keyword evidence="5" id="KW-0809">Transit peptide</keyword>
<dbReference type="SUPFAM" id="SSF54637">
    <property type="entry name" value="Thioesterase/thiol ester dehydrase-isomerase"/>
    <property type="match status" value="2"/>
</dbReference>
<keyword evidence="6" id="KW-0443">Lipid metabolism</keyword>
<evidence type="ECO:0000259" key="8">
    <source>
        <dbReference type="Pfam" id="PF01643"/>
    </source>
</evidence>
<accession>A0ABY5NZ60</accession>
<organism evidence="10 11">
    <name type="scientific">Vagococcus luciliae</name>
    <dbReference type="NCBI Taxonomy" id="2920380"/>
    <lineage>
        <taxon>Bacteria</taxon>
        <taxon>Bacillati</taxon>
        <taxon>Bacillota</taxon>
        <taxon>Bacilli</taxon>
        <taxon>Lactobacillales</taxon>
        <taxon>Enterococcaceae</taxon>
        <taxon>Vagococcus</taxon>
    </lineage>
</organism>
<evidence type="ECO:0000259" key="9">
    <source>
        <dbReference type="Pfam" id="PF20791"/>
    </source>
</evidence>
<dbReference type="RefSeq" id="WP_257699290.1">
    <property type="nucleotide sequence ID" value="NZ_CP102451.1"/>
</dbReference>
<feature type="domain" description="Acyl-ACP thioesterase-like C-terminal" evidence="9">
    <location>
        <begin position="150"/>
        <end position="240"/>
    </location>
</feature>
<dbReference type="EMBL" id="CP102451">
    <property type="protein sequence ID" value="UUV98929.1"/>
    <property type="molecule type" value="Genomic_DNA"/>
</dbReference>
<evidence type="ECO:0000256" key="3">
    <source>
        <dbReference type="ARBA" id="ARBA00022801"/>
    </source>
</evidence>
<dbReference type="Pfam" id="PF20791">
    <property type="entry name" value="Acyl-ACP_TE_C"/>
    <property type="match status" value="1"/>
</dbReference>
<keyword evidence="4" id="KW-0276">Fatty acid metabolism</keyword>
<dbReference type="PANTHER" id="PTHR31727">
    <property type="entry name" value="OLEOYL-ACYL CARRIER PROTEIN THIOESTERASE 1, CHLOROPLASTIC"/>
    <property type="match status" value="1"/>
</dbReference>
<reference evidence="10" key="1">
    <citation type="submission" date="2022-08" db="EMBL/GenBank/DDBJ databases">
        <title>Genome sequence of Vagococcus luciliae DSM 112651.</title>
        <authorList>
            <person name="Juan G."/>
            <person name="Anja P."/>
            <person name="Rolf D."/>
            <person name="Kampfer P."/>
            <person name="Vilcinskas A."/>
        </authorList>
    </citation>
    <scope>NUCLEOTIDE SEQUENCE</scope>
    <source>
        <strain evidence="10">G314FT</strain>
    </source>
</reference>
<dbReference type="CDD" id="cd00586">
    <property type="entry name" value="4HBT"/>
    <property type="match status" value="1"/>
</dbReference>
<evidence type="ECO:0008006" key="12">
    <source>
        <dbReference type="Google" id="ProtNLM"/>
    </source>
</evidence>
<protein>
    <recommendedName>
        <fullName evidence="12">Acyl-[acyl-carrier-protein] thioesterase</fullName>
    </recommendedName>
</protein>
<evidence type="ECO:0000256" key="1">
    <source>
        <dbReference type="ARBA" id="ARBA00006500"/>
    </source>
</evidence>
<dbReference type="InterPro" id="IPR002864">
    <property type="entry name" value="Acyl-ACP_thioesterase_NHD"/>
</dbReference>
<dbReference type="Pfam" id="PF01643">
    <property type="entry name" value="Acyl-ACP_TE"/>
    <property type="match status" value="1"/>
</dbReference>